<dbReference type="PROSITE" id="PS51263">
    <property type="entry name" value="ADF_H"/>
    <property type="match status" value="1"/>
</dbReference>
<dbReference type="AlphaFoldDB" id="A0A1E3PQR4"/>
<dbReference type="PANTHER" id="PTHR11249">
    <property type="entry name" value="GLIAL FACTOR NATURATION FACTOR"/>
    <property type="match status" value="1"/>
</dbReference>
<dbReference type="GO" id="GO:0071846">
    <property type="term" value="P:actin filament debranching"/>
    <property type="evidence" value="ECO:0007669"/>
    <property type="project" value="EnsemblFungi"/>
</dbReference>
<dbReference type="Pfam" id="PF00241">
    <property type="entry name" value="Cofilin_ADF"/>
    <property type="match status" value="1"/>
</dbReference>
<dbReference type="PANTHER" id="PTHR11249:SF2">
    <property type="entry name" value="GLIA MATURATION FACTOR"/>
    <property type="match status" value="1"/>
</dbReference>
<evidence type="ECO:0000256" key="1">
    <source>
        <dbReference type="ARBA" id="ARBA00010055"/>
    </source>
</evidence>
<organism evidence="4 5">
    <name type="scientific">Nadsonia fulvescens var. elongata DSM 6958</name>
    <dbReference type="NCBI Taxonomy" id="857566"/>
    <lineage>
        <taxon>Eukaryota</taxon>
        <taxon>Fungi</taxon>
        <taxon>Dikarya</taxon>
        <taxon>Ascomycota</taxon>
        <taxon>Saccharomycotina</taxon>
        <taxon>Dipodascomycetes</taxon>
        <taxon>Dipodascales</taxon>
        <taxon>Dipodascales incertae sedis</taxon>
        <taxon>Nadsonia</taxon>
    </lineage>
</organism>
<keyword evidence="2" id="KW-0539">Nucleus</keyword>
<dbReference type="GO" id="GO:0005634">
    <property type="term" value="C:nucleus"/>
    <property type="evidence" value="ECO:0007669"/>
    <property type="project" value="UniProtKB-SubCell"/>
</dbReference>
<dbReference type="InterPro" id="IPR002108">
    <property type="entry name" value="ADF-H"/>
</dbReference>
<dbReference type="Proteomes" id="UP000095009">
    <property type="component" value="Unassembled WGS sequence"/>
</dbReference>
<comment type="similarity">
    <text evidence="1 2">Belongs to the actin-binding proteins ADF family. GMF subfamily.</text>
</comment>
<dbReference type="InterPro" id="IPR029006">
    <property type="entry name" value="ADF-H/Gelsolin-like_dom_sf"/>
</dbReference>
<evidence type="ECO:0000313" key="5">
    <source>
        <dbReference type="Proteomes" id="UP000095009"/>
    </source>
</evidence>
<evidence type="ECO:0000259" key="3">
    <source>
        <dbReference type="PROSITE" id="PS51263"/>
    </source>
</evidence>
<evidence type="ECO:0000313" key="4">
    <source>
        <dbReference type="EMBL" id="ODQ67775.1"/>
    </source>
</evidence>
<sequence>MSALNTFSSEAVSKLKKFRFASARATTPQALILEISKADFSINISQNEDGQETLTSIEEVIDSLPANSPRFIALSYPLTLPDGRKSYPFVLIYYRPATSTQDLKMLYAGATELVRNEVGVSKMIEIEDEEEFEDIECLIV</sequence>
<dbReference type="SUPFAM" id="SSF55753">
    <property type="entry name" value="Actin depolymerizing proteins"/>
    <property type="match status" value="1"/>
</dbReference>
<dbReference type="PIRSF" id="PIRSF001788">
    <property type="entry name" value="GMF-beta"/>
    <property type="match status" value="1"/>
</dbReference>
<keyword evidence="2" id="KW-0963">Cytoplasm</keyword>
<evidence type="ECO:0000256" key="2">
    <source>
        <dbReference type="PIRNR" id="PIRNR001788"/>
    </source>
</evidence>
<keyword evidence="5" id="KW-1185">Reference proteome</keyword>
<name>A0A1E3PQR4_9ASCO</name>
<dbReference type="OrthoDB" id="3919494at2759"/>
<dbReference type="STRING" id="857566.A0A1E3PQR4"/>
<dbReference type="SMART" id="SM00102">
    <property type="entry name" value="ADF"/>
    <property type="match status" value="1"/>
</dbReference>
<dbReference type="GO" id="GO:0034316">
    <property type="term" value="P:negative regulation of Arp2/3 complex-mediated actin nucleation"/>
    <property type="evidence" value="ECO:0007669"/>
    <property type="project" value="TreeGrafter"/>
</dbReference>
<dbReference type="GO" id="GO:0071933">
    <property type="term" value="F:Arp2/3 complex binding"/>
    <property type="evidence" value="ECO:0007669"/>
    <property type="project" value="EnsemblFungi"/>
</dbReference>
<dbReference type="GO" id="GO:0003779">
    <property type="term" value="F:actin binding"/>
    <property type="evidence" value="ECO:0007669"/>
    <property type="project" value="InterPro"/>
</dbReference>
<gene>
    <name evidence="4" type="ORF">NADFUDRAFT_39192</name>
</gene>
<feature type="domain" description="ADF-H" evidence="3">
    <location>
        <begin position="3"/>
        <end position="140"/>
    </location>
</feature>
<accession>A0A1E3PQR4</accession>
<reference evidence="4 5" key="1">
    <citation type="journal article" date="2016" name="Proc. Natl. Acad. Sci. U.S.A.">
        <title>Comparative genomics of biotechnologically important yeasts.</title>
        <authorList>
            <person name="Riley R."/>
            <person name="Haridas S."/>
            <person name="Wolfe K.H."/>
            <person name="Lopes M.R."/>
            <person name="Hittinger C.T."/>
            <person name="Goeker M."/>
            <person name="Salamov A.A."/>
            <person name="Wisecaver J.H."/>
            <person name="Long T.M."/>
            <person name="Calvey C.H."/>
            <person name="Aerts A.L."/>
            <person name="Barry K.W."/>
            <person name="Choi C."/>
            <person name="Clum A."/>
            <person name="Coughlan A.Y."/>
            <person name="Deshpande S."/>
            <person name="Douglass A.P."/>
            <person name="Hanson S.J."/>
            <person name="Klenk H.-P."/>
            <person name="LaButti K.M."/>
            <person name="Lapidus A."/>
            <person name="Lindquist E.A."/>
            <person name="Lipzen A.M."/>
            <person name="Meier-Kolthoff J.P."/>
            <person name="Ohm R.A."/>
            <person name="Otillar R.P."/>
            <person name="Pangilinan J.L."/>
            <person name="Peng Y."/>
            <person name="Rokas A."/>
            <person name="Rosa C.A."/>
            <person name="Scheuner C."/>
            <person name="Sibirny A.A."/>
            <person name="Slot J.C."/>
            <person name="Stielow J.B."/>
            <person name="Sun H."/>
            <person name="Kurtzman C.P."/>
            <person name="Blackwell M."/>
            <person name="Grigoriev I.V."/>
            <person name="Jeffries T.W."/>
        </authorList>
    </citation>
    <scope>NUCLEOTIDE SEQUENCE [LARGE SCALE GENOMIC DNA]</scope>
    <source>
        <strain evidence="4 5">DSM 6958</strain>
    </source>
</reference>
<protein>
    <submittedName>
        <fullName evidence="4">Cofilin/tropomyosin-type actin-binding protein</fullName>
    </submittedName>
</protein>
<dbReference type="InterPro" id="IPR011171">
    <property type="entry name" value="GMF"/>
</dbReference>
<comment type="subcellular location">
    <subcellularLocation>
        <location evidence="2">Cytoplasm</location>
    </subcellularLocation>
    <subcellularLocation>
        <location evidence="2">Nucleus</location>
    </subcellularLocation>
</comment>
<proteinExistence type="inferred from homology"/>
<dbReference type="Gene3D" id="3.40.20.10">
    <property type="entry name" value="Severin"/>
    <property type="match status" value="1"/>
</dbReference>
<dbReference type="GO" id="GO:0030479">
    <property type="term" value="C:actin cortical patch"/>
    <property type="evidence" value="ECO:0007669"/>
    <property type="project" value="EnsemblFungi"/>
</dbReference>
<dbReference type="EMBL" id="KV454406">
    <property type="protein sequence ID" value="ODQ67775.1"/>
    <property type="molecule type" value="Genomic_DNA"/>
</dbReference>